<sequence length="343" mass="36454">MQSACHVQPVLVAYDTSGNIIEKLGSNDQPWPVVASILGSSNASVHGVIANYSDEQTQFSTFGATATDSYQIRFAFILPRATVSFYTSLQHQGNGSLIFSSSSTAIVNSTAGTITATNLAISEIGMYILSLEIKSTDNQFDIPFMPNAVLVKGNSTTLETFFSAPPSYITFKGDYYAMVSAGSVKCSFGTSSRCIGAGQNLRAGITTLTTSGVNNLKVIEANIDARSYIASSSSDVSSSNRQGSNVGLIVGFTVGFGCFAILIVITVVGYQIYTVTSPDLLNLDTNDYDAPLPNNKKQPRVPSAALSVTLLENMLSINNIPNEPMPPAVFIQFDCNYHNASSS</sequence>
<dbReference type="AlphaFoldDB" id="A0A817UZ41"/>
<dbReference type="EMBL" id="CAJNYD010001472">
    <property type="protein sequence ID" value="CAF3339679.1"/>
    <property type="molecule type" value="Genomic_DNA"/>
</dbReference>
<dbReference type="Proteomes" id="UP000663833">
    <property type="component" value="Unassembled WGS sequence"/>
</dbReference>
<protein>
    <recommendedName>
        <fullName evidence="4">Transmembrane protein</fullName>
    </recommendedName>
</protein>
<evidence type="ECO:0000313" key="3">
    <source>
        <dbReference type="Proteomes" id="UP000663833"/>
    </source>
</evidence>
<proteinExistence type="predicted"/>
<accession>A0A817UZ41</accession>
<organism evidence="2 3">
    <name type="scientific">Rotaria socialis</name>
    <dbReference type="NCBI Taxonomy" id="392032"/>
    <lineage>
        <taxon>Eukaryota</taxon>
        <taxon>Metazoa</taxon>
        <taxon>Spiralia</taxon>
        <taxon>Gnathifera</taxon>
        <taxon>Rotifera</taxon>
        <taxon>Eurotatoria</taxon>
        <taxon>Bdelloidea</taxon>
        <taxon>Philodinida</taxon>
        <taxon>Philodinidae</taxon>
        <taxon>Rotaria</taxon>
    </lineage>
</organism>
<keyword evidence="1" id="KW-0812">Transmembrane</keyword>
<evidence type="ECO:0008006" key="4">
    <source>
        <dbReference type="Google" id="ProtNLM"/>
    </source>
</evidence>
<evidence type="ECO:0000256" key="1">
    <source>
        <dbReference type="SAM" id="Phobius"/>
    </source>
</evidence>
<reference evidence="2" key="1">
    <citation type="submission" date="2021-02" db="EMBL/GenBank/DDBJ databases">
        <authorList>
            <person name="Nowell W R."/>
        </authorList>
    </citation>
    <scope>NUCLEOTIDE SEQUENCE</scope>
</reference>
<gene>
    <name evidence="2" type="ORF">LUA448_LOCUS12031</name>
</gene>
<keyword evidence="1" id="KW-0472">Membrane</keyword>
<name>A0A817UZ41_9BILA</name>
<comment type="caution">
    <text evidence="2">The sequence shown here is derived from an EMBL/GenBank/DDBJ whole genome shotgun (WGS) entry which is preliminary data.</text>
</comment>
<feature type="transmembrane region" description="Helical" evidence="1">
    <location>
        <begin position="246"/>
        <end position="273"/>
    </location>
</feature>
<keyword evidence="1" id="KW-1133">Transmembrane helix</keyword>
<evidence type="ECO:0000313" key="2">
    <source>
        <dbReference type="EMBL" id="CAF3339679.1"/>
    </source>
</evidence>